<evidence type="ECO:0000313" key="2">
    <source>
        <dbReference type="Proteomes" id="UP000004892"/>
    </source>
</evidence>
<sequence>MYRSDYNEPCGVRLVRLINTKSLDIAKREVNNTDKMCLYGTGGYWTAFERSAYFLTRIFGNLELFIVNNPNYPFAIVGVSVPEKKLKQWMKTHFASRQDADYMEFTVNEVDQQKFGKWHTKKVNDFKDAM</sequence>
<reference evidence="1 2" key="1">
    <citation type="submission" date="2012-01" db="EMBL/GenBank/DDBJ databases">
        <title>The Genome Sequence of Odoribacter laneus YIT 12061.</title>
        <authorList>
            <consortium name="The Broad Institute Genome Sequencing Platform"/>
            <person name="Earl A."/>
            <person name="Ward D."/>
            <person name="Feldgarden M."/>
            <person name="Gevers D."/>
            <person name="Morotomi M."/>
            <person name="Young S.K."/>
            <person name="Zeng Q."/>
            <person name="Gargeya S."/>
            <person name="Fitzgerald M."/>
            <person name="Haas B."/>
            <person name="Abouelleil A."/>
            <person name="Alvarado L."/>
            <person name="Arachchi H.M."/>
            <person name="Berlin A."/>
            <person name="Chapman S.B."/>
            <person name="Gearin G."/>
            <person name="Goldberg J."/>
            <person name="Griggs A."/>
            <person name="Gujja S."/>
            <person name="Hansen M."/>
            <person name="Heiman D."/>
            <person name="Howarth C."/>
            <person name="Larimer J."/>
            <person name="Lui A."/>
            <person name="MacDonald P.J.P."/>
            <person name="McCowen C."/>
            <person name="Montmayeur A."/>
            <person name="Murphy C."/>
            <person name="Neiman D."/>
            <person name="Pearson M."/>
            <person name="Priest M."/>
            <person name="Roberts A."/>
            <person name="Saif S."/>
            <person name="Shea T."/>
            <person name="Sisk P."/>
            <person name="Stolte C."/>
            <person name="Sykes S."/>
            <person name="Wortman J."/>
            <person name="Nusbaum C."/>
            <person name="Birren B."/>
        </authorList>
    </citation>
    <scope>NUCLEOTIDE SEQUENCE [LARGE SCALE GENOMIC DNA]</scope>
    <source>
        <strain evidence="1 2">YIT 12061</strain>
    </source>
</reference>
<dbReference type="STRING" id="742817.HMPREF9449_00089"/>
<dbReference type="Proteomes" id="UP000004892">
    <property type="component" value="Unassembled WGS sequence"/>
</dbReference>
<protein>
    <submittedName>
        <fullName evidence="1">Uncharacterized protein</fullName>
    </submittedName>
</protein>
<proteinExistence type="predicted"/>
<dbReference type="eggNOG" id="ENOG5033KDZ">
    <property type="taxonomic scope" value="Bacteria"/>
</dbReference>
<comment type="caution">
    <text evidence="1">The sequence shown here is derived from an EMBL/GenBank/DDBJ whole genome shotgun (WGS) entry which is preliminary data.</text>
</comment>
<dbReference type="EMBL" id="ADMC01000001">
    <property type="protein sequence ID" value="EHP51087.1"/>
    <property type="molecule type" value="Genomic_DNA"/>
</dbReference>
<dbReference type="RefSeq" id="WP_009135243.1">
    <property type="nucleotide sequence ID" value="NZ_JH594596.1"/>
</dbReference>
<keyword evidence="2" id="KW-1185">Reference proteome</keyword>
<dbReference type="AlphaFoldDB" id="H1DCN2"/>
<dbReference type="PATRIC" id="fig|742817.3.peg.93"/>
<dbReference type="GeneID" id="98067761"/>
<gene>
    <name evidence="1" type="ORF">HMPREF9449_00089</name>
</gene>
<evidence type="ECO:0000313" key="1">
    <source>
        <dbReference type="EMBL" id="EHP51087.1"/>
    </source>
</evidence>
<accession>H1DCN2</accession>
<dbReference type="HOGENOM" id="CLU_159778_0_0_10"/>
<organism evidence="1 2">
    <name type="scientific">Odoribacter laneus YIT 12061</name>
    <dbReference type="NCBI Taxonomy" id="742817"/>
    <lineage>
        <taxon>Bacteria</taxon>
        <taxon>Pseudomonadati</taxon>
        <taxon>Bacteroidota</taxon>
        <taxon>Bacteroidia</taxon>
        <taxon>Bacteroidales</taxon>
        <taxon>Odoribacteraceae</taxon>
        <taxon>Odoribacter</taxon>
    </lineage>
</organism>
<name>H1DCN2_9BACT</name>